<dbReference type="RefSeq" id="WP_193685233.1">
    <property type="nucleotide sequence ID" value="NZ_CP062941.1"/>
</dbReference>
<keyword evidence="3" id="KW-1185">Reference proteome</keyword>
<name>A0A7L9TZY6_9BURK</name>
<proteinExistence type="predicted"/>
<dbReference type="KEGG" id="mlir:LPB04_14430"/>
<feature type="domain" description="Nucleoside phosphorylase" evidence="1">
    <location>
        <begin position="25"/>
        <end position="167"/>
    </location>
</feature>
<dbReference type="GO" id="GO:0008930">
    <property type="term" value="F:methylthioadenosine nucleosidase activity"/>
    <property type="evidence" value="ECO:0007669"/>
    <property type="project" value="TreeGrafter"/>
</dbReference>
<protein>
    <submittedName>
        <fullName evidence="2">Squalene--hopene cyclase</fullName>
    </submittedName>
</protein>
<dbReference type="InterPro" id="IPR017831">
    <property type="entry name" value="Hopanoid-assoc_phosphoryl_HpnG"/>
</dbReference>
<dbReference type="InterPro" id="IPR035994">
    <property type="entry name" value="Nucleoside_phosphorylase_sf"/>
</dbReference>
<gene>
    <name evidence="2" type="ORF">LPB04_14430</name>
</gene>
<dbReference type="GO" id="GO:0005829">
    <property type="term" value="C:cytosol"/>
    <property type="evidence" value="ECO:0007669"/>
    <property type="project" value="TreeGrafter"/>
</dbReference>
<organism evidence="2 3">
    <name type="scientific">Massilia litorea</name>
    <dbReference type="NCBI Taxonomy" id="2769491"/>
    <lineage>
        <taxon>Bacteria</taxon>
        <taxon>Pseudomonadati</taxon>
        <taxon>Pseudomonadota</taxon>
        <taxon>Betaproteobacteria</taxon>
        <taxon>Burkholderiales</taxon>
        <taxon>Oxalobacteraceae</taxon>
        <taxon>Telluria group</taxon>
        <taxon>Massilia</taxon>
    </lineage>
</organism>
<dbReference type="GO" id="GO:0019284">
    <property type="term" value="P:L-methionine salvage from S-adenosylmethionine"/>
    <property type="evidence" value="ECO:0007669"/>
    <property type="project" value="TreeGrafter"/>
</dbReference>
<dbReference type="InterPro" id="IPR000845">
    <property type="entry name" value="Nucleoside_phosphorylase_d"/>
</dbReference>
<dbReference type="CDD" id="cd17768">
    <property type="entry name" value="adenosylhopane_nucleosidase_HpnG-like"/>
    <property type="match status" value="1"/>
</dbReference>
<accession>A0A7L9TZY6</accession>
<dbReference type="PANTHER" id="PTHR46832">
    <property type="entry name" value="5'-METHYLTHIOADENOSINE/S-ADENOSYLHOMOCYSTEINE NUCLEOSIDASE"/>
    <property type="match status" value="1"/>
</dbReference>
<dbReference type="NCBIfam" id="TIGR03468">
    <property type="entry name" value="HpnG"/>
    <property type="match status" value="1"/>
</dbReference>
<dbReference type="GO" id="GO:0008782">
    <property type="term" value="F:adenosylhomocysteine nucleosidase activity"/>
    <property type="evidence" value="ECO:0007669"/>
    <property type="project" value="TreeGrafter"/>
</dbReference>
<dbReference type="SUPFAM" id="SSF53167">
    <property type="entry name" value="Purine and uridine phosphorylases"/>
    <property type="match status" value="1"/>
</dbReference>
<dbReference type="AlphaFoldDB" id="A0A7L9TZY6"/>
<dbReference type="Gene3D" id="3.40.50.1580">
    <property type="entry name" value="Nucleoside phosphorylase domain"/>
    <property type="match status" value="1"/>
</dbReference>
<evidence type="ECO:0000259" key="1">
    <source>
        <dbReference type="Pfam" id="PF01048"/>
    </source>
</evidence>
<sequence>MKPDPAHSGAPVLVVCGLAFETAIAAGPGVIAVCGPGPARVAAAIDALAGGTDAGWAGILSFGCAGALDPALRAGDCVMASSVTSAAGTFAVDPAWTRSLQERLPRAHCGALAGLDAPLISRAAKAQLWQASGALAVDMESHAAALAARRLGLPFAAMRIVLDPASRSLPPCALTAMRKDGTTDPAALLRALALAPGQLAPLLLLAADAWRARRTLRAVRARFGTALAPPGGSRSGAPDKIC</sequence>
<dbReference type="PANTHER" id="PTHR46832:SF1">
    <property type="entry name" value="5'-METHYLTHIOADENOSINE_S-ADENOSYLHOMOCYSTEINE NUCLEOSIDASE"/>
    <property type="match status" value="1"/>
</dbReference>
<evidence type="ECO:0000313" key="3">
    <source>
        <dbReference type="Proteomes" id="UP000593875"/>
    </source>
</evidence>
<evidence type="ECO:0000313" key="2">
    <source>
        <dbReference type="EMBL" id="QOL48187.1"/>
    </source>
</evidence>
<reference evidence="2 3" key="1">
    <citation type="submission" date="2020-10" db="EMBL/GenBank/DDBJ databases">
        <title>Genome sequencing of Massilia sp. LPB0304.</title>
        <authorList>
            <person name="Kim J."/>
        </authorList>
    </citation>
    <scope>NUCLEOTIDE SEQUENCE [LARGE SCALE GENOMIC DNA]</scope>
    <source>
        <strain evidence="2 3">LPB0304</strain>
    </source>
</reference>
<dbReference type="Pfam" id="PF01048">
    <property type="entry name" value="PNP_UDP_1"/>
    <property type="match status" value="1"/>
</dbReference>
<dbReference type="EMBL" id="CP062941">
    <property type="protein sequence ID" value="QOL48187.1"/>
    <property type="molecule type" value="Genomic_DNA"/>
</dbReference>
<dbReference type="GO" id="GO:0009116">
    <property type="term" value="P:nucleoside metabolic process"/>
    <property type="evidence" value="ECO:0007669"/>
    <property type="project" value="InterPro"/>
</dbReference>
<dbReference type="Proteomes" id="UP000593875">
    <property type="component" value="Chromosome"/>
</dbReference>